<dbReference type="EMBL" id="CP064791">
    <property type="protein sequence ID" value="QSG13891.1"/>
    <property type="molecule type" value="Genomic_DNA"/>
</dbReference>
<dbReference type="Gene3D" id="3.40.109.10">
    <property type="entry name" value="NADH Oxidase"/>
    <property type="match status" value="2"/>
</dbReference>
<dbReference type="SUPFAM" id="SSF55469">
    <property type="entry name" value="FMN-dependent nitroreductase-like"/>
    <property type="match status" value="2"/>
</dbReference>
<protein>
    <submittedName>
        <fullName evidence="1">Nitroreductase</fullName>
    </submittedName>
</protein>
<proteinExistence type="predicted"/>
<dbReference type="NCBIfam" id="NF047509">
    <property type="entry name" value="Rv3131_FMN_oxido"/>
    <property type="match status" value="1"/>
</dbReference>
<dbReference type="Proteomes" id="UP000663292">
    <property type="component" value="Chromosome"/>
</dbReference>
<organism evidence="1 2">
    <name type="scientific">Halapricum desulfuricans</name>
    <dbReference type="NCBI Taxonomy" id="2841257"/>
    <lineage>
        <taxon>Archaea</taxon>
        <taxon>Methanobacteriati</taxon>
        <taxon>Methanobacteriota</taxon>
        <taxon>Stenosarchaea group</taxon>
        <taxon>Halobacteria</taxon>
        <taxon>Halobacteriales</taxon>
        <taxon>Haloarculaceae</taxon>
        <taxon>Halapricum</taxon>
    </lineage>
</organism>
<gene>
    <name evidence="1" type="ORF">HSEST_0341</name>
</gene>
<name>A0A897NNQ7_9EURY</name>
<dbReference type="InterPro" id="IPR050627">
    <property type="entry name" value="Nitroreductase/BluB"/>
</dbReference>
<dbReference type="InterPro" id="IPR000415">
    <property type="entry name" value="Nitroreductase-like"/>
</dbReference>
<dbReference type="RefSeq" id="WP_229121840.1">
    <property type="nucleotide sequence ID" value="NZ_CP064791.1"/>
</dbReference>
<dbReference type="AlphaFoldDB" id="A0A897NNQ7"/>
<evidence type="ECO:0000313" key="1">
    <source>
        <dbReference type="EMBL" id="QSG13891.1"/>
    </source>
</evidence>
<reference evidence="1 2" key="1">
    <citation type="submission" date="2020-11" db="EMBL/GenBank/DDBJ databases">
        <title>Carbohydrate-dependent, anaerobic sulfur respiration: A novel catabolism in halophilic archaea.</title>
        <authorList>
            <person name="Sorokin D.Y."/>
            <person name="Messina E."/>
            <person name="Smedile F."/>
            <person name="La Cono V."/>
            <person name="Hallsworth J.E."/>
            <person name="Yakimov M.M."/>
        </authorList>
    </citation>
    <scope>NUCLEOTIDE SEQUENCE [LARGE SCALE GENOMIC DNA]</scope>
    <source>
        <strain evidence="1 2">HSR-Est</strain>
    </source>
</reference>
<dbReference type="GeneID" id="68856979"/>
<dbReference type="PANTHER" id="PTHR23026">
    <property type="entry name" value="NADPH NITROREDUCTASE"/>
    <property type="match status" value="1"/>
</dbReference>
<dbReference type="PANTHER" id="PTHR23026:SF123">
    <property type="entry name" value="NAD(P)H NITROREDUCTASE RV3131-RELATED"/>
    <property type="match status" value="1"/>
</dbReference>
<keyword evidence="2" id="KW-1185">Reference proteome</keyword>
<evidence type="ECO:0000313" key="2">
    <source>
        <dbReference type="Proteomes" id="UP000663292"/>
    </source>
</evidence>
<accession>A0A897NNQ7</accession>
<dbReference type="GO" id="GO:0016491">
    <property type="term" value="F:oxidoreductase activity"/>
    <property type="evidence" value="ECO:0007669"/>
    <property type="project" value="InterPro"/>
</dbReference>
<sequence>MVGHDLSSDVWGIDADKFPTEASLTQRARFLLQYAVLAPSSHNSQPWEFVVEDGKIEVHADEARWLDAADQDKRELHISLGCAVENLCIAAERFGIGFEIAYHDDSPPVIVTLHPDRNSPSGSHPELFDQIIERSTNHHLFGNEPLGGSIQEKLRNCVAEDGVTFHLIEDPGRKESIAELQAEADRLQMDDPEYRKELGNWIGIGALGDPWLKARIGQAVVTYLDIGDREAKKNSKLIQSAPAVGVLTTESDAPPARVKTGQIFERMALTATAEGIAVHPMSQILERPAMREELASLIDGDDKVPLHLFRLGYSQEEQDHTPRWPLEAFLVE</sequence>